<gene>
    <name evidence="2" type="ORF">ACFFQA_15335</name>
</gene>
<evidence type="ECO:0000256" key="1">
    <source>
        <dbReference type="SAM" id="MobiDB-lite"/>
    </source>
</evidence>
<dbReference type="Gene3D" id="3.30.1310.10">
    <property type="entry name" value="Nucleoid-associated protein YbaB-like domain"/>
    <property type="match status" value="1"/>
</dbReference>
<dbReference type="InterPro" id="IPR004401">
    <property type="entry name" value="YbaB/EbfC"/>
</dbReference>
<dbReference type="SUPFAM" id="SSF82607">
    <property type="entry name" value="YbaB-like"/>
    <property type="match status" value="1"/>
</dbReference>
<organism evidence="2 3">
    <name type="scientific">Allokutzneria oryzae</name>
    <dbReference type="NCBI Taxonomy" id="1378989"/>
    <lineage>
        <taxon>Bacteria</taxon>
        <taxon>Bacillati</taxon>
        <taxon>Actinomycetota</taxon>
        <taxon>Actinomycetes</taxon>
        <taxon>Pseudonocardiales</taxon>
        <taxon>Pseudonocardiaceae</taxon>
        <taxon>Allokutzneria</taxon>
    </lineage>
</organism>
<sequence>MTEEFDRLVEQFERFQEDSRRAEDRLARYDGMQQQIAALEATAHSPGREVTVTAGPGGAVTNIEFTDRALQQSPQALSATVMTTLRTAVAAAARQQAAVVQEFVGDDMNVLDQVLQTQSEMLGVPVDQLTSDLPGSGAPRSEYLRGLYNEDDQ</sequence>
<reference evidence="2 3" key="1">
    <citation type="submission" date="2024-09" db="EMBL/GenBank/DDBJ databases">
        <authorList>
            <person name="Sun Q."/>
            <person name="Mori K."/>
        </authorList>
    </citation>
    <scope>NUCLEOTIDE SEQUENCE [LARGE SCALE GENOMIC DNA]</scope>
    <source>
        <strain evidence="2 3">TBRC 7907</strain>
    </source>
</reference>
<protein>
    <submittedName>
        <fullName evidence="2">YbaB/EbfC family nucleoid-associated protein</fullName>
    </submittedName>
</protein>
<evidence type="ECO:0000313" key="3">
    <source>
        <dbReference type="Proteomes" id="UP001589693"/>
    </source>
</evidence>
<comment type="caution">
    <text evidence="2">The sequence shown here is derived from an EMBL/GenBank/DDBJ whole genome shotgun (WGS) entry which is preliminary data.</text>
</comment>
<name>A0ABV5ZWP4_9PSEU</name>
<dbReference type="RefSeq" id="WP_377852607.1">
    <property type="nucleotide sequence ID" value="NZ_JBHLZU010000011.1"/>
</dbReference>
<accession>A0ABV5ZWP4</accession>
<dbReference type="EMBL" id="JBHLZU010000011">
    <property type="protein sequence ID" value="MFB9905306.1"/>
    <property type="molecule type" value="Genomic_DNA"/>
</dbReference>
<proteinExistence type="predicted"/>
<keyword evidence="3" id="KW-1185">Reference proteome</keyword>
<dbReference type="Proteomes" id="UP001589693">
    <property type="component" value="Unassembled WGS sequence"/>
</dbReference>
<evidence type="ECO:0000313" key="2">
    <source>
        <dbReference type="EMBL" id="MFB9905306.1"/>
    </source>
</evidence>
<dbReference type="InterPro" id="IPR036894">
    <property type="entry name" value="YbaB-like_sf"/>
</dbReference>
<feature type="region of interest" description="Disordered" evidence="1">
    <location>
        <begin position="127"/>
        <end position="153"/>
    </location>
</feature>
<dbReference type="Pfam" id="PF02575">
    <property type="entry name" value="YbaB_DNA_bd"/>
    <property type="match status" value="1"/>
</dbReference>